<organism evidence="5 6">
    <name type="scientific">Toxocara canis</name>
    <name type="common">Canine roundworm</name>
    <dbReference type="NCBI Taxonomy" id="6265"/>
    <lineage>
        <taxon>Eukaryota</taxon>
        <taxon>Metazoa</taxon>
        <taxon>Ecdysozoa</taxon>
        <taxon>Nematoda</taxon>
        <taxon>Chromadorea</taxon>
        <taxon>Rhabditida</taxon>
        <taxon>Spirurina</taxon>
        <taxon>Ascaridomorpha</taxon>
        <taxon>Ascaridoidea</taxon>
        <taxon>Toxocaridae</taxon>
        <taxon>Toxocara</taxon>
    </lineage>
</organism>
<name>A0A183VAW6_TOXCA</name>
<keyword evidence="5" id="KW-1185">Reference proteome</keyword>
<feature type="compositionally biased region" description="Basic and acidic residues" evidence="2">
    <location>
        <begin position="142"/>
        <end position="170"/>
    </location>
</feature>
<reference evidence="4 5" key="2">
    <citation type="submission" date="2018-11" db="EMBL/GenBank/DDBJ databases">
        <authorList>
            <consortium name="Pathogen Informatics"/>
        </authorList>
    </citation>
    <scope>NUCLEOTIDE SEQUENCE [LARGE SCALE GENOMIC DNA]</scope>
</reference>
<dbReference type="AlphaFoldDB" id="A0A183VAW6"/>
<dbReference type="InterPro" id="IPR002048">
    <property type="entry name" value="EF_hand_dom"/>
</dbReference>
<dbReference type="WBParaSite" id="TCNE_0001788701-mRNA-1">
    <property type="protein sequence ID" value="TCNE_0001788701-mRNA-1"/>
    <property type="gene ID" value="TCNE_0001788701"/>
</dbReference>
<accession>A0A183VAW6</accession>
<dbReference type="PROSITE" id="PS50222">
    <property type="entry name" value="EF_HAND_2"/>
    <property type="match status" value="1"/>
</dbReference>
<dbReference type="GO" id="GO:0005509">
    <property type="term" value="F:calcium ion binding"/>
    <property type="evidence" value="ECO:0007669"/>
    <property type="project" value="InterPro"/>
</dbReference>
<keyword evidence="1" id="KW-0106">Calcium</keyword>
<dbReference type="InterPro" id="IPR018247">
    <property type="entry name" value="EF_Hand_1_Ca_BS"/>
</dbReference>
<evidence type="ECO:0000313" key="6">
    <source>
        <dbReference type="WBParaSite" id="TCNE_0001788701-mRNA-1"/>
    </source>
</evidence>
<gene>
    <name evidence="4" type="ORF">TCNE_LOCUS17887</name>
</gene>
<dbReference type="InterPro" id="IPR011992">
    <property type="entry name" value="EF-hand-dom_pair"/>
</dbReference>
<evidence type="ECO:0000256" key="2">
    <source>
        <dbReference type="SAM" id="MobiDB-lite"/>
    </source>
</evidence>
<reference evidence="6" key="1">
    <citation type="submission" date="2016-06" db="UniProtKB">
        <authorList>
            <consortium name="WormBaseParasite"/>
        </authorList>
    </citation>
    <scope>IDENTIFICATION</scope>
</reference>
<evidence type="ECO:0000313" key="4">
    <source>
        <dbReference type="EMBL" id="VDM49208.1"/>
    </source>
</evidence>
<sequence length="170" mass="19017">MQRDGFEGDRLEVVGVARFTPTVTEALLLVSYSRHSSISLLVLFCYQFSPVSSSNVASETEDQRTKEKATDFKYLFTLFDSDSDGTITANELDGVMRWLNDIEPSESEIWRGRISSAITDARGQQFLITRNLSLSGPGEWSPHGKVDERLKEIGQESMQDEARSAEKSSP</sequence>
<evidence type="ECO:0000259" key="3">
    <source>
        <dbReference type="PROSITE" id="PS50222"/>
    </source>
</evidence>
<feature type="region of interest" description="Disordered" evidence="2">
    <location>
        <begin position="136"/>
        <end position="170"/>
    </location>
</feature>
<proteinExistence type="predicted"/>
<dbReference type="EMBL" id="UYWY01024907">
    <property type="protein sequence ID" value="VDM49208.1"/>
    <property type="molecule type" value="Genomic_DNA"/>
</dbReference>
<protein>
    <submittedName>
        <fullName evidence="6">EF-hand domain-containing protein</fullName>
    </submittedName>
</protein>
<feature type="domain" description="EF-hand" evidence="3">
    <location>
        <begin position="67"/>
        <end position="102"/>
    </location>
</feature>
<evidence type="ECO:0000256" key="1">
    <source>
        <dbReference type="ARBA" id="ARBA00022837"/>
    </source>
</evidence>
<dbReference type="SUPFAM" id="SSF47473">
    <property type="entry name" value="EF-hand"/>
    <property type="match status" value="1"/>
</dbReference>
<dbReference type="PROSITE" id="PS00018">
    <property type="entry name" value="EF_HAND_1"/>
    <property type="match status" value="1"/>
</dbReference>
<dbReference type="Proteomes" id="UP000050794">
    <property type="component" value="Unassembled WGS sequence"/>
</dbReference>
<evidence type="ECO:0000313" key="5">
    <source>
        <dbReference type="Proteomes" id="UP000050794"/>
    </source>
</evidence>
<dbReference type="Gene3D" id="1.10.238.10">
    <property type="entry name" value="EF-hand"/>
    <property type="match status" value="1"/>
</dbReference>